<comment type="similarity">
    <text evidence="4">Belongs to the cyclic nucleotide phosphodiesterase class-III family.</text>
</comment>
<dbReference type="Gene3D" id="3.60.21.10">
    <property type="match status" value="1"/>
</dbReference>
<evidence type="ECO:0000256" key="3">
    <source>
        <dbReference type="ARBA" id="ARBA00023004"/>
    </source>
</evidence>
<evidence type="ECO:0000313" key="6">
    <source>
        <dbReference type="EMBL" id="SEE89722.1"/>
    </source>
</evidence>
<keyword evidence="3" id="KW-0408">Iron</keyword>
<gene>
    <name evidence="6" type="ORF">SAMN04490220_9070</name>
</gene>
<protein>
    <submittedName>
        <fullName evidence="6">3',5'-cyclic AMP phosphodiesterase CpdA</fullName>
    </submittedName>
</protein>
<dbReference type="SUPFAM" id="SSF56300">
    <property type="entry name" value="Metallo-dependent phosphatases"/>
    <property type="match status" value="1"/>
</dbReference>
<dbReference type="EMBL" id="FNTL01000005">
    <property type="protein sequence ID" value="SEE89722.1"/>
    <property type="molecule type" value="Genomic_DNA"/>
</dbReference>
<sequence length="287" mass="30647">MTPAAVTVVHLTDTHIRAEGDLVHGTIDTLDNLRRVLDRIVGSGQRVDAVVLSGDLSDNGAPEAYRRLREVVEPAAADLGAQIVYAVGNHDDRTAFHTELLGLDSGDGDLAAPHDAVHNIHGLRVVVLDSTTPGRHDGGLTDEQLTWLDDELSRPSERGTLLVLHHPPISSPVTTVNYLRLQDPGRLAEVLDGSDVRMILCGHSHLTSSGTVAGIPVWVGPALSYRVDPIAEVGRHRGVAGYGFSRIDVLESGVVATAVEATPAEAVYDIPEQDMLDRLHALELQAG</sequence>
<proteinExistence type="inferred from homology"/>
<evidence type="ECO:0000256" key="1">
    <source>
        <dbReference type="ARBA" id="ARBA00022723"/>
    </source>
</evidence>
<evidence type="ECO:0000256" key="2">
    <source>
        <dbReference type="ARBA" id="ARBA00022801"/>
    </source>
</evidence>
<dbReference type="PANTHER" id="PTHR42988">
    <property type="entry name" value="PHOSPHOHYDROLASE"/>
    <property type="match status" value="1"/>
</dbReference>
<dbReference type="InterPro" id="IPR004843">
    <property type="entry name" value="Calcineurin-like_PHP"/>
</dbReference>
<evidence type="ECO:0000259" key="5">
    <source>
        <dbReference type="Pfam" id="PF00149"/>
    </source>
</evidence>
<dbReference type="Pfam" id="PF00149">
    <property type="entry name" value="Metallophos"/>
    <property type="match status" value="1"/>
</dbReference>
<keyword evidence="2" id="KW-0378">Hydrolase</keyword>
<name>A0A1H5MK15_RHOJO</name>
<accession>A0A1H5MK15</accession>
<dbReference type="AlphaFoldDB" id="A0A1H5MK15"/>
<dbReference type="OrthoDB" id="5241795at2"/>
<dbReference type="Proteomes" id="UP000183407">
    <property type="component" value="Unassembled WGS sequence"/>
</dbReference>
<evidence type="ECO:0000313" key="7">
    <source>
        <dbReference type="Proteomes" id="UP000183407"/>
    </source>
</evidence>
<dbReference type="PANTHER" id="PTHR42988:SF2">
    <property type="entry name" value="CYCLIC NUCLEOTIDE PHOSPHODIESTERASE CBUA0032-RELATED"/>
    <property type="match status" value="1"/>
</dbReference>
<dbReference type="InterPro" id="IPR050884">
    <property type="entry name" value="CNP_phosphodiesterase-III"/>
</dbReference>
<evidence type="ECO:0000256" key="4">
    <source>
        <dbReference type="ARBA" id="ARBA00025742"/>
    </source>
</evidence>
<organism evidence="6 7">
    <name type="scientific">Rhodococcus jostii</name>
    <dbReference type="NCBI Taxonomy" id="132919"/>
    <lineage>
        <taxon>Bacteria</taxon>
        <taxon>Bacillati</taxon>
        <taxon>Actinomycetota</taxon>
        <taxon>Actinomycetes</taxon>
        <taxon>Mycobacteriales</taxon>
        <taxon>Nocardiaceae</taxon>
        <taxon>Rhodococcus</taxon>
    </lineage>
</organism>
<dbReference type="InterPro" id="IPR029052">
    <property type="entry name" value="Metallo-depent_PP-like"/>
</dbReference>
<dbReference type="RefSeq" id="WP_073364285.1">
    <property type="nucleotide sequence ID" value="NZ_FNTL01000005.1"/>
</dbReference>
<keyword evidence="1" id="KW-0479">Metal-binding</keyword>
<feature type="domain" description="Calcineurin-like phosphoesterase" evidence="5">
    <location>
        <begin position="7"/>
        <end position="205"/>
    </location>
</feature>
<reference evidence="7" key="1">
    <citation type="submission" date="2016-10" db="EMBL/GenBank/DDBJ databases">
        <authorList>
            <person name="Varghese N."/>
        </authorList>
    </citation>
    <scope>NUCLEOTIDE SEQUENCE [LARGE SCALE GENOMIC DNA]</scope>
    <source>
        <strain evidence="7">DSM 44719</strain>
    </source>
</reference>
<dbReference type="GO" id="GO:0016787">
    <property type="term" value="F:hydrolase activity"/>
    <property type="evidence" value="ECO:0007669"/>
    <property type="project" value="UniProtKB-KW"/>
</dbReference>
<dbReference type="GO" id="GO:0046872">
    <property type="term" value="F:metal ion binding"/>
    <property type="evidence" value="ECO:0007669"/>
    <property type="project" value="UniProtKB-KW"/>
</dbReference>